<dbReference type="Proteomes" id="UP000299102">
    <property type="component" value="Unassembled WGS sequence"/>
</dbReference>
<sequence>MRAMERSARVALENLMQSKLVFAMKILLDVCEAREICKNVQTYSLCLPFWEIGLRSHKTMRASLFCSSPRAKGVGKEEKNPLWAVHAPGHTGVSDFHRLKTS</sequence>
<protein>
    <submittedName>
        <fullName evidence="1">Uncharacterized protein</fullName>
    </submittedName>
</protein>
<accession>A0A4C1Y7L5</accession>
<dbReference type="OrthoDB" id="10262769at2759"/>
<evidence type="ECO:0000313" key="1">
    <source>
        <dbReference type="EMBL" id="GBP70894.1"/>
    </source>
</evidence>
<keyword evidence="2" id="KW-1185">Reference proteome</keyword>
<organism evidence="1 2">
    <name type="scientific">Eumeta variegata</name>
    <name type="common">Bagworm moth</name>
    <name type="synonym">Eumeta japonica</name>
    <dbReference type="NCBI Taxonomy" id="151549"/>
    <lineage>
        <taxon>Eukaryota</taxon>
        <taxon>Metazoa</taxon>
        <taxon>Ecdysozoa</taxon>
        <taxon>Arthropoda</taxon>
        <taxon>Hexapoda</taxon>
        <taxon>Insecta</taxon>
        <taxon>Pterygota</taxon>
        <taxon>Neoptera</taxon>
        <taxon>Endopterygota</taxon>
        <taxon>Lepidoptera</taxon>
        <taxon>Glossata</taxon>
        <taxon>Ditrysia</taxon>
        <taxon>Tineoidea</taxon>
        <taxon>Psychidae</taxon>
        <taxon>Oiketicinae</taxon>
        <taxon>Eumeta</taxon>
    </lineage>
</organism>
<dbReference type="EMBL" id="BGZK01001089">
    <property type="protein sequence ID" value="GBP70894.1"/>
    <property type="molecule type" value="Genomic_DNA"/>
</dbReference>
<reference evidence="1 2" key="1">
    <citation type="journal article" date="2019" name="Commun. Biol.">
        <title>The bagworm genome reveals a unique fibroin gene that provides high tensile strength.</title>
        <authorList>
            <person name="Kono N."/>
            <person name="Nakamura H."/>
            <person name="Ohtoshi R."/>
            <person name="Tomita M."/>
            <person name="Numata K."/>
            <person name="Arakawa K."/>
        </authorList>
    </citation>
    <scope>NUCLEOTIDE SEQUENCE [LARGE SCALE GENOMIC DNA]</scope>
</reference>
<proteinExistence type="predicted"/>
<evidence type="ECO:0000313" key="2">
    <source>
        <dbReference type="Proteomes" id="UP000299102"/>
    </source>
</evidence>
<gene>
    <name evidence="1" type="ORF">EVAR_55248_1</name>
</gene>
<name>A0A4C1Y7L5_EUMVA</name>
<comment type="caution">
    <text evidence="1">The sequence shown here is derived from an EMBL/GenBank/DDBJ whole genome shotgun (WGS) entry which is preliminary data.</text>
</comment>
<dbReference type="AlphaFoldDB" id="A0A4C1Y7L5"/>